<sequence>MSPRYDKVAIFCETPFQLIVCLNTAVEYLHARECVAFPVQDMYRSQSKFLVPAQPPLIRHVYPVRRTQASQTRWQGHLNHLRYGKNYTLLDFMYKFPWDMAFDAAVGIRYTARCRQILQAFDKRVPYYMVEEGIGEYSWPRADGELSAATLKDCPMFTQLTHVCLLPDLYRAMYPGETVVQAPTIGPESPLRRVLCNQFRPSPDFRMPAMPRVLYFHQPLDDRFADPADTEHLQRQENTILDKLASSAPGAFQLKLHPRDAAADYPAEQVLDLPAAWELVPCTQPIDEMLLVSENSTALISPKLLFDQEPKVLVLEELFPQNPDREAAHLARLRLMHAVRDTYRDPRRFCIPRTMEEFEHDLAQLLQL</sequence>
<dbReference type="EMBL" id="DYVE01000070">
    <property type="protein sequence ID" value="HJG27549.1"/>
    <property type="molecule type" value="Genomic_DNA"/>
</dbReference>
<evidence type="ECO:0000313" key="1">
    <source>
        <dbReference type="EMBL" id="HJG27549.1"/>
    </source>
</evidence>
<name>A0A921LN10_9FIRM</name>
<dbReference type="Proteomes" id="UP000782880">
    <property type="component" value="Unassembled WGS sequence"/>
</dbReference>
<reference evidence="1" key="2">
    <citation type="submission" date="2021-09" db="EMBL/GenBank/DDBJ databases">
        <authorList>
            <person name="Gilroy R."/>
        </authorList>
    </citation>
    <scope>NUCLEOTIDE SEQUENCE</scope>
    <source>
        <strain evidence="1">ChiBcec21-2208</strain>
    </source>
</reference>
<evidence type="ECO:0000313" key="2">
    <source>
        <dbReference type="Proteomes" id="UP000782880"/>
    </source>
</evidence>
<accession>A0A921LN10</accession>
<proteinExistence type="predicted"/>
<gene>
    <name evidence="1" type="ORF">K8V20_02730</name>
</gene>
<dbReference type="AlphaFoldDB" id="A0A921LN10"/>
<reference evidence="1" key="1">
    <citation type="journal article" date="2021" name="PeerJ">
        <title>Extensive microbial diversity within the chicken gut microbiome revealed by metagenomics and culture.</title>
        <authorList>
            <person name="Gilroy R."/>
            <person name="Ravi A."/>
            <person name="Getino M."/>
            <person name="Pursley I."/>
            <person name="Horton D.L."/>
            <person name="Alikhan N.F."/>
            <person name="Baker D."/>
            <person name="Gharbi K."/>
            <person name="Hall N."/>
            <person name="Watson M."/>
            <person name="Adriaenssens E.M."/>
            <person name="Foster-Nyarko E."/>
            <person name="Jarju S."/>
            <person name="Secka A."/>
            <person name="Antonio M."/>
            <person name="Oren A."/>
            <person name="Chaudhuri R.R."/>
            <person name="La Ragione R."/>
            <person name="Hildebrand F."/>
            <person name="Pallen M.J."/>
        </authorList>
    </citation>
    <scope>NUCLEOTIDE SEQUENCE</scope>
    <source>
        <strain evidence="1">ChiBcec21-2208</strain>
    </source>
</reference>
<comment type="caution">
    <text evidence="1">The sequence shown here is derived from an EMBL/GenBank/DDBJ whole genome shotgun (WGS) entry which is preliminary data.</text>
</comment>
<organism evidence="1 2">
    <name type="scientific">Subdoligranulum variabile</name>
    <dbReference type="NCBI Taxonomy" id="214851"/>
    <lineage>
        <taxon>Bacteria</taxon>
        <taxon>Bacillati</taxon>
        <taxon>Bacillota</taxon>
        <taxon>Clostridia</taxon>
        <taxon>Eubacteriales</taxon>
        <taxon>Oscillospiraceae</taxon>
        <taxon>Subdoligranulum</taxon>
    </lineage>
</organism>
<protein>
    <submittedName>
        <fullName evidence="1">Uncharacterized protein</fullName>
    </submittedName>
</protein>